<reference evidence="2" key="1">
    <citation type="submission" date="2020-06" db="EMBL/GenBank/DDBJ databases">
        <title>Draft genome of Bugula neritina, a colonial animal packing powerful symbionts and potential medicines.</title>
        <authorList>
            <person name="Rayko M."/>
        </authorList>
    </citation>
    <scope>NUCLEOTIDE SEQUENCE [LARGE SCALE GENOMIC DNA]</scope>
    <source>
        <strain evidence="2">Kwan_BN1</strain>
    </source>
</reference>
<accession>A0A7J7JIV1</accession>
<sequence>MKSTAIITLIFTLQLVFANSLDTTYTPQSPENTHIFLFGDGSVETSTTSELYANNALDGRYFLLHEMKFTLEEIQAQRRLALSFWLEEFGVDGEALEESGAALVKEYQISPQVNEKAYLINKGCHFHANGMCS</sequence>
<comment type="caution">
    <text evidence="2">The sequence shown here is derived from an EMBL/GenBank/DDBJ whole genome shotgun (WGS) entry which is preliminary data.</text>
</comment>
<feature type="chain" id="PRO_5029476562" evidence="1">
    <location>
        <begin position="19"/>
        <end position="133"/>
    </location>
</feature>
<dbReference type="AlphaFoldDB" id="A0A7J7JIV1"/>
<dbReference type="Proteomes" id="UP000593567">
    <property type="component" value="Unassembled WGS sequence"/>
</dbReference>
<proteinExistence type="predicted"/>
<protein>
    <submittedName>
        <fullName evidence="2">Uncharacterized protein</fullName>
    </submittedName>
</protein>
<feature type="signal peptide" evidence="1">
    <location>
        <begin position="1"/>
        <end position="18"/>
    </location>
</feature>
<dbReference type="EMBL" id="VXIV02002314">
    <property type="protein sequence ID" value="KAF6026252.1"/>
    <property type="molecule type" value="Genomic_DNA"/>
</dbReference>
<name>A0A7J7JIV1_BUGNE</name>
<organism evidence="2 3">
    <name type="scientific">Bugula neritina</name>
    <name type="common">Brown bryozoan</name>
    <name type="synonym">Sertularia neritina</name>
    <dbReference type="NCBI Taxonomy" id="10212"/>
    <lineage>
        <taxon>Eukaryota</taxon>
        <taxon>Metazoa</taxon>
        <taxon>Spiralia</taxon>
        <taxon>Lophotrochozoa</taxon>
        <taxon>Bryozoa</taxon>
        <taxon>Gymnolaemata</taxon>
        <taxon>Cheilostomatida</taxon>
        <taxon>Flustrina</taxon>
        <taxon>Buguloidea</taxon>
        <taxon>Bugulidae</taxon>
        <taxon>Bugula</taxon>
    </lineage>
</organism>
<evidence type="ECO:0000313" key="3">
    <source>
        <dbReference type="Proteomes" id="UP000593567"/>
    </source>
</evidence>
<evidence type="ECO:0000256" key="1">
    <source>
        <dbReference type="SAM" id="SignalP"/>
    </source>
</evidence>
<keyword evidence="3" id="KW-1185">Reference proteome</keyword>
<keyword evidence="1" id="KW-0732">Signal</keyword>
<evidence type="ECO:0000313" key="2">
    <source>
        <dbReference type="EMBL" id="KAF6026252.1"/>
    </source>
</evidence>
<gene>
    <name evidence="2" type="ORF">EB796_015438</name>
</gene>